<keyword evidence="2" id="KW-0472">Membrane</keyword>
<feature type="domain" description="Cytoskeleton protein RodZ-like C-terminal" evidence="3">
    <location>
        <begin position="203"/>
        <end position="261"/>
    </location>
</feature>
<dbReference type="InterPro" id="IPR050400">
    <property type="entry name" value="Bact_Cytoskel_RodZ"/>
</dbReference>
<keyword evidence="2" id="KW-1133">Transmembrane helix</keyword>
<evidence type="ECO:0000313" key="4">
    <source>
        <dbReference type="EMBL" id="OJG18062.1"/>
    </source>
</evidence>
<evidence type="ECO:0000256" key="2">
    <source>
        <dbReference type="SAM" id="Phobius"/>
    </source>
</evidence>
<dbReference type="InterPro" id="IPR025194">
    <property type="entry name" value="RodZ-like_C"/>
</dbReference>
<dbReference type="Proteomes" id="UP000181884">
    <property type="component" value="Unassembled WGS sequence"/>
</dbReference>
<dbReference type="EMBL" id="JXKH01000005">
    <property type="protein sequence ID" value="OJG18062.1"/>
    <property type="molecule type" value="Genomic_DNA"/>
</dbReference>
<dbReference type="Pfam" id="PF13413">
    <property type="entry name" value="HTH_25"/>
    <property type="match status" value="1"/>
</dbReference>
<keyword evidence="5" id="KW-1185">Reference proteome</keyword>
<evidence type="ECO:0000313" key="5">
    <source>
        <dbReference type="Proteomes" id="UP000181884"/>
    </source>
</evidence>
<dbReference type="STRING" id="214095.RU97_GL002135"/>
<feature type="compositionally biased region" description="Low complexity" evidence="1">
    <location>
        <begin position="127"/>
        <end position="158"/>
    </location>
</feature>
<dbReference type="Pfam" id="PF13464">
    <property type="entry name" value="RodZ_C"/>
    <property type="match status" value="1"/>
</dbReference>
<feature type="transmembrane region" description="Helical" evidence="2">
    <location>
        <begin position="95"/>
        <end position="114"/>
    </location>
</feature>
<sequence>MSLDELQQITKIQKRYLEAMEEDRFDTMPGTFYVRAFIKQYANAVGLDSEELLDQLDGKPRKTVTPEPTPVYEEVHESRKNLHEESKTWTNKLPIVLLSLIAISIIAVVFWLTWEDRQSSPLITEPSSVSVEGSVASSSQSQTETTASTTVETTQSSEKPAPPKMSFDLADPVVGANNSASTEIAVKDSQDPITVTFASVDGGRCWVGVYVDEASVFDKTIESGETTDVKLPKGAKDVRIRIGYAPSVSVQLNKEKLAFNPDNLGATLWDLHFSIAYAKS</sequence>
<name>A0A1L8REE4_9ENTE</name>
<dbReference type="PANTHER" id="PTHR34475:SF1">
    <property type="entry name" value="CYTOSKELETON PROTEIN RODZ"/>
    <property type="match status" value="1"/>
</dbReference>
<dbReference type="GO" id="GO:0003677">
    <property type="term" value="F:DNA binding"/>
    <property type="evidence" value="ECO:0007669"/>
    <property type="project" value="InterPro"/>
</dbReference>
<comment type="caution">
    <text evidence="4">The sequence shown here is derived from an EMBL/GenBank/DDBJ whole genome shotgun (WGS) entry which is preliminary data.</text>
</comment>
<dbReference type="InterPro" id="IPR010982">
    <property type="entry name" value="Lambda_DNA-bd_dom_sf"/>
</dbReference>
<evidence type="ECO:0000256" key="1">
    <source>
        <dbReference type="SAM" id="MobiDB-lite"/>
    </source>
</evidence>
<dbReference type="Gene3D" id="1.10.260.40">
    <property type="entry name" value="lambda repressor-like DNA-binding domains"/>
    <property type="match status" value="1"/>
</dbReference>
<protein>
    <recommendedName>
        <fullName evidence="3">Cytoskeleton protein RodZ-like C-terminal domain-containing protein</fullName>
    </recommendedName>
</protein>
<dbReference type="PANTHER" id="PTHR34475">
    <property type="match status" value="1"/>
</dbReference>
<keyword evidence="2" id="KW-0812">Transmembrane</keyword>
<evidence type="ECO:0000259" key="3">
    <source>
        <dbReference type="Pfam" id="PF13464"/>
    </source>
</evidence>
<accession>A0A1L8REE4</accession>
<feature type="region of interest" description="Disordered" evidence="1">
    <location>
        <begin position="123"/>
        <end position="169"/>
    </location>
</feature>
<organism evidence="4 5">
    <name type="scientific">Enterococcus canis</name>
    <dbReference type="NCBI Taxonomy" id="214095"/>
    <lineage>
        <taxon>Bacteria</taxon>
        <taxon>Bacillati</taxon>
        <taxon>Bacillota</taxon>
        <taxon>Bacilli</taxon>
        <taxon>Lactobacillales</taxon>
        <taxon>Enterococcaceae</taxon>
        <taxon>Enterococcus</taxon>
    </lineage>
</organism>
<dbReference type="AlphaFoldDB" id="A0A1L8REE4"/>
<reference evidence="4 5" key="1">
    <citation type="submission" date="2014-12" db="EMBL/GenBank/DDBJ databases">
        <title>Draft genome sequences of 29 type strains of Enterococci.</title>
        <authorList>
            <person name="Zhong Z."/>
            <person name="Sun Z."/>
            <person name="Liu W."/>
            <person name="Zhang W."/>
            <person name="Zhang H."/>
        </authorList>
    </citation>
    <scope>NUCLEOTIDE SEQUENCE [LARGE SCALE GENOMIC DNA]</scope>
    <source>
        <strain evidence="4 5">DSM 17029</strain>
    </source>
</reference>
<proteinExistence type="predicted"/>
<gene>
    <name evidence="4" type="ORF">RU97_GL002135</name>
</gene>